<dbReference type="Gene3D" id="3.40.50.1010">
    <property type="entry name" value="5'-nuclease"/>
    <property type="match status" value="1"/>
</dbReference>
<dbReference type="Pfam" id="PF01850">
    <property type="entry name" value="PIN"/>
    <property type="match status" value="1"/>
</dbReference>
<keyword evidence="2 8" id="KW-1277">Toxin-antitoxin system</keyword>
<dbReference type="InterPro" id="IPR002716">
    <property type="entry name" value="PIN_dom"/>
</dbReference>
<comment type="function">
    <text evidence="8">Toxic component of a toxin-antitoxin (TA) system. An RNase.</text>
</comment>
<comment type="cofactor">
    <cofactor evidence="1 8">
        <name>Mg(2+)</name>
        <dbReference type="ChEBI" id="CHEBI:18420"/>
    </cofactor>
</comment>
<dbReference type="GO" id="GO:0004540">
    <property type="term" value="F:RNA nuclease activity"/>
    <property type="evidence" value="ECO:0007669"/>
    <property type="project" value="InterPro"/>
</dbReference>
<evidence type="ECO:0000256" key="7">
    <source>
        <dbReference type="ARBA" id="ARBA00038093"/>
    </source>
</evidence>
<evidence type="ECO:0000259" key="9">
    <source>
        <dbReference type="Pfam" id="PF01850"/>
    </source>
</evidence>
<dbReference type="AlphaFoldDB" id="A0A1A9KJC7"/>
<evidence type="ECO:0000256" key="4">
    <source>
        <dbReference type="ARBA" id="ARBA00022723"/>
    </source>
</evidence>
<dbReference type="EMBL" id="CP015878">
    <property type="protein sequence ID" value="ANI17579.1"/>
    <property type="molecule type" value="Genomic_DNA"/>
</dbReference>
<name>A0A1A9KJC7_9PSED</name>
<dbReference type="EC" id="3.1.-.-" evidence="8"/>
<dbReference type="CDD" id="cd18735">
    <property type="entry name" value="PIN_HiVapC1-like"/>
    <property type="match status" value="1"/>
</dbReference>
<dbReference type="InterPro" id="IPR022907">
    <property type="entry name" value="VapC_family"/>
</dbReference>
<feature type="binding site" evidence="8">
    <location>
        <position position="6"/>
    </location>
    <ligand>
        <name>Mg(2+)</name>
        <dbReference type="ChEBI" id="CHEBI:18420"/>
    </ligand>
</feature>
<organism evidence="10 11">
    <name type="scientific">Pseudomonas citronellolis</name>
    <dbReference type="NCBI Taxonomy" id="53408"/>
    <lineage>
        <taxon>Bacteria</taxon>
        <taxon>Pseudomonadati</taxon>
        <taxon>Pseudomonadota</taxon>
        <taxon>Gammaproteobacteria</taxon>
        <taxon>Pseudomonadales</taxon>
        <taxon>Pseudomonadaceae</taxon>
        <taxon>Pseudomonas</taxon>
    </lineage>
</organism>
<comment type="similarity">
    <text evidence="7 8">Belongs to the PINc/VapC protein family.</text>
</comment>
<dbReference type="HAMAP" id="MF_00265">
    <property type="entry name" value="VapC_Nob1"/>
    <property type="match status" value="1"/>
</dbReference>
<dbReference type="InterPro" id="IPR050556">
    <property type="entry name" value="Type_II_TA_system_RNase"/>
</dbReference>
<dbReference type="GO" id="GO:0000287">
    <property type="term" value="F:magnesium ion binding"/>
    <property type="evidence" value="ECO:0007669"/>
    <property type="project" value="UniProtKB-UniRule"/>
</dbReference>
<evidence type="ECO:0000313" key="11">
    <source>
        <dbReference type="Proteomes" id="UP000077748"/>
    </source>
</evidence>
<dbReference type="PANTHER" id="PTHR33653">
    <property type="entry name" value="RIBONUCLEASE VAPC2"/>
    <property type="match status" value="1"/>
</dbReference>
<dbReference type="PANTHER" id="PTHR33653:SF1">
    <property type="entry name" value="RIBONUCLEASE VAPC2"/>
    <property type="match status" value="1"/>
</dbReference>
<evidence type="ECO:0000313" key="10">
    <source>
        <dbReference type="EMBL" id="ANI17579.1"/>
    </source>
</evidence>
<keyword evidence="6 8" id="KW-0460">Magnesium</keyword>
<evidence type="ECO:0000256" key="1">
    <source>
        <dbReference type="ARBA" id="ARBA00001946"/>
    </source>
</evidence>
<sequence length="136" mass="15480">MKYLLDTNILIYLLKNRPESVARRVNALPADAGLCMSFFTYAELLKGAERSTRRSEILRQLERLTRQVPVVYDGTPRLCEHYATQFTRLKLAGTPIGANDLWIACHALALEATLVTHDTREFERIDGLSLEDWAAE</sequence>
<dbReference type="InterPro" id="IPR029060">
    <property type="entry name" value="PIN-like_dom_sf"/>
</dbReference>
<keyword evidence="8" id="KW-0800">Toxin</keyword>
<evidence type="ECO:0000256" key="5">
    <source>
        <dbReference type="ARBA" id="ARBA00022801"/>
    </source>
</evidence>
<dbReference type="RefSeq" id="WP_064584476.1">
    <property type="nucleotide sequence ID" value="NZ_CP015878.1"/>
</dbReference>
<keyword evidence="5 8" id="KW-0378">Hydrolase</keyword>
<evidence type="ECO:0000256" key="2">
    <source>
        <dbReference type="ARBA" id="ARBA00022649"/>
    </source>
</evidence>
<keyword evidence="4 8" id="KW-0479">Metal-binding</keyword>
<evidence type="ECO:0000256" key="3">
    <source>
        <dbReference type="ARBA" id="ARBA00022722"/>
    </source>
</evidence>
<accession>A0A1A9KJC7</accession>
<dbReference type="GO" id="GO:0016787">
    <property type="term" value="F:hydrolase activity"/>
    <property type="evidence" value="ECO:0007669"/>
    <property type="project" value="UniProtKB-KW"/>
</dbReference>
<reference evidence="10 11" key="1">
    <citation type="submission" date="2016-05" db="EMBL/GenBank/DDBJ databases">
        <title>Genome Sequence of Pseudomonas citronellolis Strain SJTE-3, an Estrogens and Persistent Organic Pollutants degradation strain.</title>
        <authorList>
            <person name="Liang R."/>
        </authorList>
    </citation>
    <scope>NUCLEOTIDE SEQUENCE [LARGE SCALE GENOMIC DNA]</scope>
    <source>
        <strain evidence="10 11">SJTE-3</strain>
    </source>
</reference>
<dbReference type="SUPFAM" id="SSF88723">
    <property type="entry name" value="PIN domain-like"/>
    <property type="match status" value="1"/>
</dbReference>
<protein>
    <recommendedName>
        <fullName evidence="8">Ribonuclease VapC</fullName>
        <shortName evidence="8">RNase VapC</shortName>
        <ecNumber evidence="8">3.1.-.-</ecNumber>
    </recommendedName>
    <alternativeName>
        <fullName evidence="8">Toxin VapC</fullName>
    </alternativeName>
</protein>
<dbReference type="GO" id="GO:0090729">
    <property type="term" value="F:toxin activity"/>
    <property type="evidence" value="ECO:0007669"/>
    <property type="project" value="UniProtKB-KW"/>
</dbReference>
<feature type="domain" description="PIN" evidence="9">
    <location>
        <begin position="3"/>
        <end position="127"/>
    </location>
</feature>
<dbReference type="Proteomes" id="UP000077748">
    <property type="component" value="Chromosome"/>
</dbReference>
<proteinExistence type="inferred from homology"/>
<evidence type="ECO:0000256" key="6">
    <source>
        <dbReference type="ARBA" id="ARBA00022842"/>
    </source>
</evidence>
<keyword evidence="3 8" id="KW-0540">Nuclease</keyword>
<gene>
    <name evidence="8" type="primary">vapC</name>
    <name evidence="10" type="ORF">A9C11_27925</name>
</gene>
<feature type="binding site" evidence="8">
    <location>
        <position position="100"/>
    </location>
    <ligand>
        <name>Mg(2+)</name>
        <dbReference type="ChEBI" id="CHEBI:18420"/>
    </ligand>
</feature>
<evidence type="ECO:0000256" key="8">
    <source>
        <dbReference type="HAMAP-Rule" id="MF_00265"/>
    </source>
</evidence>